<gene>
    <name evidence="8" type="primary">crtN_4</name>
    <name evidence="8" type="ORF">NCTC7878_03060</name>
</gene>
<comment type="catalytic activity">
    <reaction evidence="1">
        <text>15-cis-4,4'-diapophytoene + 3 FAD + 3 H(+) = all-trans-4,4'-diaponeurosporene + 3 FADH2</text>
        <dbReference type="Rhea" id="RHEA:42800"/>
        <dbReference type="ChEBI" id="CHEBI:15378"/>
        <dbReference type="ChEBI" id="CHEBI:57692"/>
        <dbReference type="ChEBI" id="CHEBI:58307"/>
        <dbReference type="ChEBI" id="CHEBI:62738"/>
        <dbReference type="ChEBI" id="CHEBI:62743"/>
    </reaction>
</comment>
<proteinExistence type="inferred from homology"/>
<evidence type="ECO:0000259" key="7">
    <source>
        <dbReference type="Pfam" id="PF01593"/>
    </source>
</evidence>
<dbReference type="PANTHER" id="PTHR43734:SF1">
    <property type="entry name" value="PHYTOENE DESATURASE"/>
    <property type="match status" value="1"/>
</dbReference>
<evidence type="ECO:0000256" key="1">
    <source>
        <dbReference type="ARBA" id="ARBA00037003"/>
    </source>
</evidence>
<name>A0A2X2MDZ0_STAAU</name>
<comment type="pathway">
    <text evidence="3">Carotenoid biosynthesis; staphyloxanthin biosynthesis; staphyloxanthin from farnesyl diphosphate: step 2/5.</text>
</comment>
<comment type="similarity">
    <text evidence="4">Belongs to the carotenoid/retinoid oxidoreductase family. CrtN subfamily.</text>
</comment>
<dbReference type="AlphaFoldDB" id="A0A2X2MDZ0"/>
<accession>A0A2X2MDZ0</accession>
<evidence type="ECO:0000256" key="3">
    <source>
        <dbReference type="ARBA" id="ARBA00037886"/>
    </source>
</evidence>
<dbReference type="Pfam" id="PF01593">
    <property type="entry name" value="Amino_oxidase"/>
    <property type="match status" value="1"/>
</dbReference>
<evidence type="ECO:0000256" key="4">
    <source>
        <dbReference type="ARBA" id="ARBA00038322"/>
    </source>
</evidence>
<organism evidence="8 9">
    <name type="scientific">Staphylococcus aureus</name>
    <dbReference type="NCBI Taxonomy" id="1280"/>
    <lineage>
        <taxon>Bacteria</taxon>
        <taxon>Bacillati</taxon>
        <taxon>Bacillota</taxon>
        <taxon>Bacilli</taxon>
        <taxon>Bacillales</taxon>
        <taxon>Staphylococcaceae</taxon>
        <taxon>Staphylococcus</taxon>
    </lineage>
</organism>
<dbReference type="GO" id="GO:0102223">
    <property type="term" value="F:4,4'-diapophytoene desaturase (4,4'-diaponeurosporene-forming)"/>
    <property type="evidence" value="ECO:0007669"/>
    <property type="project" value="RHEA"/>
</dbReference>
<evidence type="ECO:0000256" key="5">
    <source>
        <dbReference type="ARBA" id="ARBA00040984"/>
    </source>
</evidence>
<dbReference type="Proteomes" id="UP000249913">
    <property type="component" value="Unassembled WGS sequence"/>
</dbReference>
<comment type="function">
    <text evidence="2">Involved in the biosynthesis of the yellow-orange carotenoid staphyloxanthin, which plays a role in the virulence via its protective function against oxidative stress. Catalyzes three successive dehydrogenation reactions that lead to the introduction of three double bonds into 4,4'-diapophytoene (dehydrosqualene), with 4,4'-diapophytofluene and 4,4'-diapo-zeta-carotene as intermediates, and 4,4'-diaponeurosporene (the major deep-yellow pigment in staphylococci strains) as the end product.</text>
</comment>
<dbReference type="InterPro" id="IPR036188">
    <property type="entry name" value="FAD/NAD-bd_sf"/>
</dbReference>
<feature type="domain" description="Amine oxidase" evidence="7">
    <location>
        <begin position="128"/>
        <end position="206"/>
    </location>
</feature>
<keyword evidence="8" id="KW-0560">Oxidoreductase</keyword>
<dbReference type="EMBL" id="UAUX01000013">
    <property type="protein sequence ID" value="SPZ99910.1"/>
    <property type="molecule type" value="Genomic_DNA"/>
</dbReference>
<reference evidence="8 9" key="1">
    <citation type="submission" date="2018-06" db="EMBL/GenBank/DDBJ databases">
        <authorList>
            <consortium name="Pathogen Informatics"/>
            <person name="Doyle S."/>
        </authorList>
    </citation>
    <scope>NUCLEOTIDE SEQUENCE [LARGE SCALE GENOMIC DNA]</scope>
    <source>
        <strain evidence="8 9">NCTC7878</strain>
    </source>
</reference>
<protein>
    <recommendedName>
        <fullName evidence="5">4,4'-diapophytoene desaturase (4,4'-diaponeurosporene-forming)</fullName>
    </recommendedName>
    <alternativeName>
        <fullName evidence="6">Dehydrosqualene desaturase</fullName>
    </alternativeName>
</protein>
<dbReference type="SUPFAM" id="SSF51905">
    <property type="entry name" value="FAD/NAD(P)-binding domain"/>
    <property type="match status" value="1"/>
</dbReference>
<evidence type="ECO:0000256" key="2">
    <source>
        <dbReference type="ARBA" id="ARBA00037711"/>
    </source>
</evidence>
<evidence type="ECO:0000313" key="9">
    <source>
        <dbReference type="Proteomes" id="UP000249913"/>
    </source>
</evidence>
<evidence type="ECO:0000256" key="6">
    <source>
        <dbReference type="ARBA" id="ARBA00042106"/>
    </source>
</evidence>
<dbReference type="InterPro" id="IPR002937">
    <property type="entry name" value="Amino_oxidase"/>
</dbReference>
<sequence>MPPIKKYPPHKIADLDYSCSAFLMYIGIDIDVTDQVRLHNVIFADDFRGNIEEIFEGRLSHDPSIYVYVPAVADNLLHHKDNRYLCLMPTPELKTGSGIDWSDEALTDQIKDVIYRKLATIEVFEDIKSHIVSETIFTPNDFEQTYHAKFGSAFGLMPTLAQSNYYRPQNVSRDYKDLYFAGASTHPGAGVPIVLTSAKITVDEMIKDIEQGV</sequence>
<dbReference type="PANTHER" id="PTHR43734">
    <property type="entry name" value="PHYTOENE DESATURASE"/>
    <property type="match status" value="1"/>
</dbReference>
<evidence type="ECO:0000313" key="8">
    <source>
        <dbReference type="EMBL" id="SPZ99910.1"/>
    </source>
</evidence>